<keyword evidence="2" id="KW-1185">Reference proteome</keyword>
<gene>
    <name evidence="1" type="ORF">GCM10010833_28990</name>
</gene>
<comment type="caution">
    <text evidence="1">The sequence shown here is derived from an EMBL/GenBank/DDBJ whole genome shotgun (WGS) entry which is preliminary data.</text>
</comment>
<reference evidence="2" key="1">
    <citation type="journal article" date="2019" name="Int. J. Syst. Evol. Microbiol.">
        <title>The Global Catalogue of Microorganisms (GCM) 10K type strain sequencing project: providing services to taxonomists for standard genome sequencing and annotation.</title>
        <authorList>
            <consortium name="The Broad Institute Genomics Platform"/>
            <consortium name="The Broad Institute Genome Sequencing Center for Infectious Disease"/>
            <person name="Wu L."/>
            <person name="Ma J."/>
        </authorList>
    </citation>
    <scope>NUCLEOTIDE SEQUENCE [LARGE SCALE GENOMIC DNA]</scope>
    <source>
        <strain evidence="2">CGMCC 1.12851</strain>
    </source>
</reference>
<organism evidence="1 2">
    <name type="scientific">Blastomonas aquatica</name>
    <dbReference type="NCBI Taxonomy" id="1510276"/>
    <lineage>
        <taxon>Bacteria</taxon>
        <taxon>Pseudomonadati</taxon>
        <taxon>Pseudomonadota</taxon>
        <taxon>Alphaproteobacteria</taxon>
        <taxon>Sphingomonadales</taxon>
        <taxon>Sphingomonadaceae</taxon>
        <taxon>Blastomonas</taxon>
    </lineage>
</organism>
<dbReference type="Proteomes" id="UP000614261">
    <property type="component" value="Unassembled WGS sequence"/>
</dbReference>
<proteinExistence type="predicted"/>
<dbReference type="EMBL" id="BMGD01000005">
    <property type="protein sequence ID" value="GGB72005.1"/>
    <property type="molecule type" value="Genomic_DNA"/>
</dbReference>
<evidence type="ECO:0000313" key="1">
    <source>
        <dbReference type="EMBL" id="GGB72005.1"/>
    </source>
</evidence>
<accession>A0ABQ1JQC8</accession>
<evidence type="ECO:0000313" key="2">
    <source>
        <dbReference type="Proteomes" id="UP000614261"/>
    </source>
</evidence>
<sequence>MVRSWGRYIEAKFIYETVVGCPGSPSLMIQATLAENMGRTAGWLSRLKGAYEFALKFIEHLEENPDPYVQNHFKIR</sequence>
<protein>
    <submittedName>
        <fullName evidence="1">Uncharacterized protein</fullName>
    </submittedName>
</protein>
<name>A0ABQ1JQC8_9SPHN</name>